<feature type="transmembrane region" description="Helical" evidence="1">
    <location>
        <begin position="71"/>
        <end position="87"/>
    </location>
</feature>
<dbReference type="Proteomes" id="UP000265520">
    <property type="component" value="Unassembled WGS sequence"/>
</dbReference>
<keyword evidence="1" id="KW-1133">Transmembrane helix</keyword>
<sequence>MEMARGALFGDGHSGKWELYKWRGRRSFTKFQYLCFLCHIFVAAGACFPLSGIENLQGSTSLFVKSLDFCFIKATVCWWFTVALLFSKGHCFAMVGCRLVFYSFYSSFLVFSAAAVSTSVLHRWKTKMNNDESPGLLRRGDCPREI</sequence>
<keyword evidence="1" id="KW-0812">Transmembrane</keyword>
<protein>
    <submittedName>
        <fullName evidence="2">Uncharacterized protein</fullName>
    </submittedName>
</protein>
<reference evidence="2 3" key="1">
    <citation type="journal article" date="2018" name="Front. Plant Sci.">
        <title>Red Clover (Trifolium pratense) and Zigzag Clover (T. medium) - A Picture of Genomic Similarities and Differences.</title>
        <authorList>
            <person name="Dluhosova J."/>
            <person name="Istvanek J."/>
            <person name="Nedelnik J."/>
            <person name="Repkova J."/>
        </authorList>
    </citation>
    <scope>NUCLEOTIDE SEQUENCE [LARGE SCALE GENOMIC DNA]</scope>
    <source>
        <strain evidence="3">cv. 10/8</strain>
        <tissue evidence="2">Leaf</tissue>
    </source>
</reference>
<name>A0A392Q0Y0_9FABA</name>
<feature type="transmembrane region" description="Helical" evidence="1">
    <location>
        <begin position="99"/>
        <end position="121"/>
    </location>
</feature>
<evidence type="ECO:0000256" key="1">
    <source>
        <dbReference type="SAM" id="Phobius"/>
    </source>
</evidence>
<dbReference type="AlphaFoldDB" id="A0A392Q0Y0"/>
<proteinExistence type="predicted"/>
<evidence type="ECO:0000313" key="2">
    <source>
        <dbReference type="EMBL" id="MCI17744.1"/>
    </source>
</evidence>
<feature type="transmembrane region" description="Helical" evidence="1">
    <location>
        <begin position="31"/>
        <end position="51"/>
    </location>
</feature>
<keyword evidence="1" id="KW-0472">Membrane</keyword>
<feature type="non-terminal residue" evidence="2">
    <location>
        <position position="146"/>
    </location>
</feature>
<organism evidence="2 3">
    <name type="scientific">Trifolium medium</name>
    <dbReference type="NCBI Taxonomy" id="97028"/>
    <lineage>
        <taxon>Eukaryota</taxon>
        <taxon>Viridiplantae</taxon>
        <taxon>Streptophyta</taxon>
        <taxon>Embryophyta</taxon>
        <taxon>Tracheophyta</taxon>
        <taxon>Spermatophyta</taxon>
        <taxon>Magnoliopsida</taxon>
        <taxon>eudicotyledons</taxon>
        <taxon>Gunneridae</taxon>
        <taxon>Pentapetalae</taxon>
        <taxon>rosids</taxon>
        <taxon>fabids</taxon>
        <taxon>Fabales</taxon>
        <taxon>Fabaceae</taxon>
        <taxon>Papilionoideae</taxon>
        <taxon>50 kb inversion clade</taxon>
        <taxon>NPAAA clade</taxon>
        <taxon>Hologalegina</taxon>
        <taxon>IRL clade</taxon>
        <taxon>Trifolieae</taxon>
        <taxon>Trifolium</taxon>
    </lineage>
</organism>
<accession>A0A392Q0Y0</accession>
<comment type="caution">
    <text evidence="2">The sequence shown here is derived from an EMBL/GenBank/DDBJ whole genome shotgun (WGS) entry which is preliminary data.</text>
</comment>
<evidence type="ECO:0000313" key="3">
    <source>
        <dbReference type="Proteomes" id="UP000265520"/>
    </source>
</evidence>
<dbReference type="EMBL" id="LXQA010106853">
    <property type="protein sequence ID" value="MCI17744.1"/>
    <property type="molecule type" value="Genomic_DNA"/>
</dbReference>
<keyword evidence="3" id="KW-1185">Reference proteome</keyword>